<comment type="caution">
    <text evidence="1">The sequence shown here is derived from an EMBL/GenBank/DDBJ whole genome shotgun (WGS) entry which is preliminary data.</text>
</comment>
<gene>
    <name evidence="1" type="ORF">KVG22_05510</name>
</gene>
<dbReference type="EMBL" id="JAHSQO010000002">
    <property type="protein sequence ID" value="MBY8916032.1"/>
    <property type="molecule type" value="Genomic_DNA"/>
</dbReference>
<accession>A0ABS7R538</accession>
<keyword evidence="2" id="KW-1185">Reference proteome</keyword>
<name>A0ABS7R538_9HYPH</name>
<evidence type="ECO:0000313" key="2">
    <source>
        <dbReference type="Proteomes" id="UP000777661"/>
    </source>
</evidence>
<reference evidence="1 2" key="1">
    <citation type="submission" date="2021-06" db="EMBL/GenBank/DDBJ databases">
        <title>Nitratireductor porphyridii sp. nov., isolated from a small marine red alga, Porphyridium purpureum in South Korea.</title>
        <authorList>
            <person name="Kim K.H."/>
            <person name="Kristyanto S."/>
            <person name="Jeon C.O."/>
        </authorList>
    </citation>
    <scope>NUCLEOTIDE SEQUENCE [LARGE SCALE GENOMIC DNA]</scope>
    <source>
        <strain evidence="1 2">R6</strain>
    </source>
</reference>
<evidence type="ECO:0000313" key="1">
    <source>
        <dbReference type="EMBL" id="MBY8916032.1"/>
    </source>
</evidence>
<proteinExistence type="predicted"/>
<sequence>MHMNNDNLVGIGVYTPAEASRLLGVPSRKISRWLKGHEIKGRRYERLWRPQVDIGDDRVYLGFRDLMEMRTAFAFMQAGVSAIMIRKAIEEAKKYVADERPLSTTRFQTDGRSIFLEVADENDDPKLLDLFKKQYTFKRIVDQSLKGVEFDGIAPSRWWPLSKQKKIVVDPQRSFGQPIDTESGIPTAVLASAANTEGLDRAAKNWFVTPATVKRAVEFEHSLRKAA</sequence>
<organism evidence="1 2">
    <name type="scientific">Nitratireductor rhodophyticola</name>
    <dbReference type="NCBI Taxonomy" id="2854036"/>
    <lineage>
        <taxon>Bacteria</taxon>
        <taxon>Pseudomonadati</taxon>
        <taxon>Pseudomonadota</taxon>
        <taxon>Alphaproteobacteria</taxon>
        <taxon>Hyphomicrobiales</taxon>
        <taxon>Phyllobacteriaceae</taxon>
        <taxon>Nitratireductor</taxon>
    </lineage>
</organism>
<dbReference type="Proteomes" id="UP000777661">
    <property type="component" value="Unassembled WGS sequence"/>
</dbReference>
<protein>
    <submittedName>
        <fullName evidence="1">Helix-turn-helix domain-containing protein</fullName>
    </submittedName>
</protein>